<sequence length="357" mass="41479">MAQLVISRQSDGKYRVTHFEEQHNHELVAACRVRTLRSQKRLATAQVEGNGVDGSTTQPKLVSELLCNRGGDQDAHGYQPINSNSKLPFKQMRDMKEGEAERLQQYFQSKQLKNPSFFYMQLDADDQITNIFWADAKMLMDYNDFGDVVCFDTTCRLYKDCRPFLAFIGVNHHKQMMVFSAAFLYDETIESYKWLFRTFIEAMSGKKPKTILTDQDAVLAEAIDSVFPDIHHRICVWHVYQHALKQLNHMFVGSGSFINDLSSCFFEHEGDEPFINAWNGMLDAYGLWENEWLHQMFKEREKWAIAYGRHIFCADIRSVQLCEGFTASLRKYLKFDFDILSFFKHLGKILNDGTTKS</sequence>
<dbReference type="InterPro" id="IPR031052">
    <property type="entry name" value="FHY3/FAR1"/>
</dbReference>
<evidence type="ECO:0000313" key="3">
    <source>
        <dbReference type="EMBL" id="KAF2316506.1"/>
    </source>
</evidence>
<dbReference type="PANTHER" id="PTHR31669">
    <property type="entry name" value="PROTEIN FAR1-RELATED SEQUENCE 10-RELATED"/>
    <property type="match status" value="1"/>
</dbReference>
<feature type="domain" description="MULE transposase" evidence="2">
    <location>
        <begin position="148"/>
        <end position="241"/>
    </location>
</feature>
<keyword evidence="1" id="KW-0863">Zinc-finger</keyword>
<keyword evidence="1" id="KW-0539">Nucleus</keyword>
<protein>
    <recommendedName>
        <fullName evidence="1">Protein FAR1-RELATED SEQUENCE</fullName>
    </recommendedName>
</protein>
<dbReference type="GO" id="GO:0006355">
    <property type="term" value="P:regulation of DNA-templated transcription"/>
    <property type="evidence" value="ECO:0007669"/>
    <property type="project" value="UniProtKB-UniRule"/>
</dbReference>
<dbReference type="EMBL" id="JAAGAX010000005">
    <property type="protein sequence ID" value="KAF2316506.1"/>
    <property type="molecule type" value="Genomic_DNA"/>
</dbReference>
<keyword evidence="1" id="KW-0862">Zinc</keyword>
<dbReference type="AlphaFoldDB" id="A0A6A6MW23"/>
<dbReference type="PANTHER" id="PTHR31669:SF281">
    <property type="entry name" value="PROTEIN FAR1-RELATED SEQUENCE"/>
    <property type="match status" value="1"/>
</dbReference>
<dbReference type="Proteomes" id="UP000467840">
    <property type="component" value="Chromosome 15"/>
</dbReference>
<proteinExistence type="inferred from homology"/>
<evidence type="ECO:0000259" key="2">
    <source>
        <dbReference type="Pfam" id="PF10551"/>
    </source>
</evidence>
<reference evidence="3 4" key="1">
    <citation type="journal article" date="2020" name="Mol. Plant">
        <title>The Chromosome-Based Rubber Tree Genome Provides New Insights into Spurge Genome Evolution and Rubber Biosynthesis.</title>
        <authorList>
            <person name="Liu J."/>
            <person name="Shi C."/>
            <person name="Shi C.C."/>
            <person name="Li W."/>
            <person name="Zhang Q.J."/>
            <person name="Zhang Y."/>
            <person name="Li K."/>
            <person name="Lu H.F."/>
            <person name="Shi C."/>
            <person name="Zhu S.T."/>
            <person name="Xiao Z.Y."/>
            <person name="Nan H."/>
            <person name="Yue Y."/>
            <person name="Zhu X.G."/>
            <person name="Wu Y."/>
            <person name="Hong X.N."/>
            <person name="Fan G.Y."/>
            <person name="Tong Y."/>
            <person name="Zhang D."/>
            <person name="Mao C.L."/>
            <person name="Liu Y.L."/>
            <person name="Hao S.J."/>
            <person name="Liu W.Q."/>
            <person name="Lv M.Q."/>
            <person name="Zhang H.B."/>
            <person name="Liu Y."/>
            <person name="Hu-Tang G.R."/>
            <person name="Wang J.P."/>
            <person name="Wang J.H."/>
            <person name="Sun Y.H."/>
            <person name="Ni S.B."/>
            <person name="Chen W.B."/>
            <person name="Zhang X.C."/>
            <person name="Jiao Y.N."/>
            <person name="Eichler E.E."/>
            <person name="Li G.H."/>
            <person name="Liu X."/>
            <person name="Gao L.Z."/>
        </authorList>
    </citation>
    <scope>NUCLEOTIDE SEQUENCE [LARGE SCALE GENOMIC DNA]</scope>
    <source>
        <strain evidence="4">cv. GT1</strain>
        <tissue evidence="3">Leaf</tissue>
    </source>
</reference>
<dbReference type="GO" id="GO:0008270">
    <property type="term" value="F:zinc ion binding"/>
    <property type="evidence" value="ECO:0007669"/>
    <property type="project" value="UniProtKB-UniRule"/>
</dbReference>
<accession>A0A6A6MW23</accession>
<name>A0A6A6MW23_HEVBR</name>
<comment type="subcellular location">
    <subcellularLocation>
        <location evidence="1">Nucleus</location>
    </subcellularLocation>
</comment>
<comment type="caution">
    <text evidence="3">The sequence shown here is derived from an EMBL/GenBank/DDBJ whole genome shotgun (WGS) entry which is preliminary data.</text>
</comment>
<comment type="function">
    <text evidence="1">Putative transcription activator involved in regulating light control of development.</text>
</comment>
<keyword evidence="4" id="KW-1185">Reference proteome</keyword>
<keyword evidence="1" id="KW-0479">Metal-binding</keyword>
<comment type="similarity">
    <text evidence="1">Belongs to the FHY3/FAR1 family.</text>
</comment>
<evidence type="ECO:0000313" key="4">
    <source>
        <dbReference type="Proteomes" id="UP000467840"/>
    </source>
</evidence>
<gene>
    <name evidence="3" type="ORF">GH714_041847</name>
</gene>
<organism evidence="3 4">
    <name type="scientific">Hevea brasiliensis</name>
    <name type="common">Para rubber tree</name>
    <name type="synonym">Siphonia brasiliensis</name>
    <dbReference type="NCBI Taxonomy" id="3981"/>
    <lineage>
        <taxon>Eukaryota</taxon>
        <taxon>Viridiplantae</taxon>
        <taxon>Streptophyta</taxon>
        <taxon>Embryophyta</taxon>
        <taxon>Tracheophyta</taxon>
        <taxon>Spermatophyta</taxon>
        <taxon>Magnoliopsida</taxon>
        <taxon>eudicotyledons</taxon>
        <taxon>Gunneridae</taxon>
        <taxon>Pentapetalae</taxon>
        <taxon>rosids</taxon>
        <taxon>fabids</taxon>
        <taxon>Malpighiales</taxon>
        <taxon>Euphorbiaceae</taxon>
        <taxon>Crotonoideae</taxon>
        <taxon>Micrandreae</taxon>
        <taxon>Hevea</taxon>
    </lineage>
</organism>
<evidence type="ECO:0000256" key="1">
    <source>
        <dbReference type="RuleBase" id="RU367018"/>
    </source>
</evidence>
<dbReference type="Pfam" id="PF10551">
    <property type="entry name" value="MULE"/>
    <property type="match status" value="1"/>
</dbReference>
<dbReference type="GO" id="GO:0005634">
    <property type="term" value="C:nucleus"/>
    <property type="evidence" value="ECO:0007669"/>
    <property type="project" value="UniProtKB-SubCell"/>
</dbReference>
<dbReference type="InterPro" id="IPR018289">
    <property type="entry name" value="MULE_transposase_dom"/>
</dbReference>